<evidence type="ECO:0000256" key="7">
    <source>
        <dbReference type="ARBA" id="ARBA00023180"/>
    </source>
</evidence>
<evidence type="ECO:0000256" key="4">
    <source>
        <dbReference type="ARBA" id="ARBA00022989"/>
    </source>
</evidence>
<evidence type="ECO:0000256" key="2">
    <source>
        <dbReference type="ARBA" id="ARBA00022448"/>
    </source>
</evidence>
<dbReference type="Ensembl" id="ENSENLT00000005110.1">
    <property type="protein sequence ID" value="ENSENLP00000004852.1"/>
    <property type="gene ID" value="ENSENLG00000002406.1"/>
</dbReference>
<keyword evidence="11" id="KW-1185">Reference proteome</keyword>
<name>A0A665TFN1_ECHNA</name>
<keyword evidence="7" id="KW-0325">Glycoprotein</keyword>
<organism evidence="10 11">
    <name type="scientific">Echeneis naucrates</name>
    <name type="common">Live sharksucker</name>
    <dbReference type="NCBI Taxonomy" id="173247"/>
    <lineage>
        <taxon>Eukaryota</taxon>
        <taxon>Metazoa</taxon>
        <taxon>Chordata</taxon>
        <taxon>Craniata</taxon>
        <taxon>Vertebrata</taxon>
        <taxon>Euteleostomi</taxon>
        <taxon>Actinopterygii</taxon>
        <taxon>Neopterygii</taxon>
        <taxon>Teleostei</taxon>
        <taxon>Neoteleostei</taxon>
        <taxon>Acanthomorphata</taxon>
        <taxon>Carangaria</taxon>
        <taxon>Carangiformes</taxon>
        <taxon>Echeneidae</taxon>
        <taxon>Echeneis</taxon>
    </lineage>
</organism>
<dbReference type="GO" id="GO:0015459">
    <property type="term" value="F:potassium channel regulator activity"/>
    <property type="evidence" value="ECO:0007669"/>
    <property type="project" value="TreeGrafter"/>
</dbReference>
<evidence type="ECO:0000313" key="11">
    <source>
        <dbReference type="Proteomes" id="UP000472264"/>
    </source>
</evidence>
<dbReference type="InterPro" id="IPR003930">
    <property type="entry name" value="K_chnl_Ca-activ_BK_bsu"/>
</dbReference>
<keyword evidence="6 9" id="KW-0472">Membrane</keyword>
<keyword evidence="3 9" id="KW-0812">Transmembrane</keyword>
<dbReference type="PANTHER" id="PTHR10258">
    <property type="entry name" value="CALCIUM-ACTIVATED POTASSIUM CHANNEL SUBUNIT BETA"/>
    <property type="match status" value="1"/>
</dbReference>
<keyword evidence="5" id="KW-0406">Ion transport</keyword>
<dbReference type="FunCoup" id="A0A665TFN1">
    <property type="interactions" value="1"/>
</dbReference>
<protein>
    <submittedName>
        <fullName evidence="10">Si:ch211-38m6.7</fullName>
    </submittedName>
</protein>
<evidence type="ECO:0000256" key="9">
    <source>
        <dbReference type="SAM" id="Phobius"/>
    </source>
</evidence>
<feature type="transmembrane region" description="Helical" evidence="9">
    <location>
        <begin position="29"/>
        <end position="49"/>
    </location>
</feature>
<reference evidence="10" key="2">
    <citation type="submission" date="2025-08" db="UniProtKB">
        <authorList>
            <consortium name="Ensembl"/>
        </authorList>
    </citation>
    <scope>IDENTIFICATION</scope>
</reference>
<dbReference type="InParanoid" id="A0A665TFN1"/>
<dbReference type="Pfam" id="PF03185">
    <property type="entry name" value="CaKB"/>
    <property type="match status" value="1"/>
</dbReference>
<evidence type="ECO:0000313" key="10">
    <source>
        <dbReference type="Ensembl" id="ENSENLP00000004852.1"/>
    </source>
</evidence>
<reference evidence="10" key="1">
    <citation type="submission" date="2021-04" db="EMBL/GenBank/DDBJ databases">
        <authorList>
            <consortium name="Wellcome Sanger Institute Data Sharing"/>
        </authorList>
    </citation>
    <scope>NUCLEOTIDE SEQUENCE [LARGE SCALE GENOMIC DNA]</scope>
</reference>
<dbReference type="GO" id="GO:0005513">
    <property type="term" value="P:detection of calcium ion"/>
    <property type="evidence" value="ECO:0007669"/>
    <property type="project" value="TreeGrafter"/>
</dbReference>
<keyword evidence="2" id="KW-0813">Transport</keyword>
<accession>A0A665TFN1</accession>
<dbReference type="PANTHER" id="PTHR10258:SF4">
    <property type="entry name" value="CALCIUM-ACTIVATED POTASSIUM CHANNEL SUBUNIT BETA-3"/>
    <property type="match status" value="1"/>
</dbReference>
<proteinExistence type="predicted"/>
<evidence type="ECO:0000256" key="5">
    <source>
        <dbReference type="ARBA" id="ARBA00023065"/>
    </source>
</evidence>
<dbReference type="GO" id="GO:0015269">
    <property type="term" value="F:calcium-activated potassium channel activity"/>
    <property type="evidence" value="ECO:0007669"/>
    <property type="project" value="InterPro"/>
</dbReference>
<feature type="transmembrane region" description="Helical" evidence="9">
    <location>
        <begin position="191"/>
        <end position="212"/>
    </location>
</feature>
<keyword evidence="8" id="KW-0407">Ion channel</keyword>
<dbReference type="OMA" id="CEKYSAA"/>
<reference evidence="10" key="3">
    <citation type="submission" date="2025-09" db="UniProtKB">
        <authorList>
            <consortium name="Ensembl"/>
        </authorList>
    </citation>
    <scope>IDENTIFICATION</scope>
</reference>
<evidence type="ECO:0000256" key="8">
    <source>
        <dbReference type="ARBA" id="ARBA00023303"/>
    </source>
</evidence>
<comment type="subcellular location">
    <subcellularLocation>
        <location evidence="1">Membrane</location>
        <topology evidence="1">Multi-pass membrane protein</topology>
    </subcellularLocation>
</comment>
<dbReference type="GO" id="GO:0008076">
    <property type="term" value="C:voltage-gated potassium channel complex"/>
    <property type="evidence" value="ECO:0007669"/>
    <property type="project" value="TreeGrafter"/>
</dbReference>
<keyword evidence="4 9" id="KW-1133">Transmembrane helix</keyword>
<dbReference type="AlphaFoldDB" id="A0A665TFN1"/>
<sequence>MCKTDTEICPTALWCRSRTGSEGLKGDRAVLLGFAMMAFSVLMFFVASVTTVKHFVNRYIAVCCTVEERMSCDTDCLTTYTLTIYLSIHTNVWQGVSTVPCLRVMVNLMGSNQSAFLHFDEDSKMIPAPYLLFQCFYMPKCQMDRAHHQAEVQELKQIFDIQLGNATSCFTDHTKHPGGAILTRKYTLKKALFALLWPCLMLCGGALLVGLVKLTQCLAHLSSEMCSETKRERPFGST</sequence>
<evidence type="ECO:0000256" key="3">
    <source>
        <dbReference type="ARBA" id="ARBA00022692"/>
    </source>
</evidence>
<evidence type="ECO:0000256" key="6">
    <source>
        <dbReference type="ARBA" id="ARBA00023136"/>
    </source>
</evidence>
<dbReference type="Proteomes" id="UP000472264">
    <property type="component" value="Chromosome 17"/>
</dbReference>
<evidence type="ECO:0000256" key="1">
    <source>
        <dbReference type="ARBA" id="ARBA00004141"/>
    </source>
</evidence>